<dbReference type="AlphaFoldDB" id="A0A6A6JGM2"/>
<evidence type="ECO:0000313" key="3">
    <source>
        <dbReference type="Proteomes" id="UP000800097"/>
    </source>
</evidence>
<proteinExistence type="predicted"/>
<organism evidence="2 3">
    <name type="scientific">Westerdykella ornata</name>
    <dbReference type="NCBI Taxonomy" id="318751"/>
    <lineage>
        <taxon>Eukaryota</taxon>
        <taxon>Fungi</taxon>
        <taxon>Dikarya</taxon>
        <taxon>Ascomycota</taxon>
        <taxon>Pezizomycotina</taxon>
        <taxon>Dothideomycetes</taxon>
        <taxon>Pleosporomycetidae</taxon>
        <taxon>Pleosporales</taxon>
        <taxon>Sporormiaceae</taxon>
        <taxon>Westerdykella</taxon>
    </lineage>
</organism>
<evidence type="ECO:0000259" key="1">
    <source>
        <dbReference type="PROSITE" id="PS50011"/>
    </source>
</evidence>
<dbReference type="InterPro" id="IPR000719">
    <property type="entry name" value="Prot_kinase_dom"/>
</dbReference>
<sequence>MGFLVEHIHGSETLGNIAGNASKAEREKWMQQIRDTVKTLHDADITWGDVKPDNVLVDANGNAWVIDFGGGCALGWVDEELAGTKEGDLQGLTSLEDFLGIQAVGDVPTET</sequence>
<dbReference type="Pfam" id="PF00069">
    <property type="entry name" value="Pkinase"/>
    <property type="match status" value="1"/>
</dbReference>
<keyword evidence="3" id="KW-1185">Reference proteome</keyword>
<dbReference type="OrthoDB" id="4062651at2759"/>
<dbReference type="Proteomes" id="UP000800097">
    <property type="component" value="Unassembled WGS sequence"/>
</dbReference>
<accession>A0A6A6JGM2</accession>
<protein>
    <recommendedName>
        <fullName evidence="1">Protein kinase domain-containing protein</fullName>
    </recommendedName>
</protein>
<feature type="domain" description="Protein kinase" evidence="1">
    <location>
        <begin position="1"/>
        <end position="111"/>
    </location>
</feature>
<dbReference type="GO" id="GO:0004672">
    <property type="term" value="F:protein kinase activity"/>
    <property type="evidence" value="ECO:0007669"/>
    <property type="project" value="InterPro"/>
</dbReference>
<evidence type="ECO:0000313" key="2">
    <source>
        <dbReference type="EMBL" id="KAF2275415.1"/>
    </source>
</evidence>
<reference evidence="2" key="1">
    <citation type="journal article" date="2020" name="Stud. Mycol.">
        <title>101 Dothideomycetes genomes: a test case for predicting lifestyles and emergence of pathogens.</title>
        <authorList>
            <person name="Haridas S."/>
            <person name="Albert R."/>
            <person name="Binder M."/>
            <person name="Bloem J."/>
            <person name="Labutti K."/>
            <person name="Salamov A."/>
            <person name="Andreopoulos B."/>
            <person name="Baker S."/>
            <person name="Barry K."/>
            <person name="Bills G."/>
            <person name="Bluhm B."/>
            <person name="Cannon C."/>
            <person name="Castanera R."/>
            <person name="Culley D."/>
            <person name="Daum C."/>
            <person name="Ezra D."/>
            <person name="Gonzalez J."/>
            <person name="Henrissat B."/>
            <person name="Kuo A."/>
            <person name="Liang C."/>
            <person name="Lipzen A."/>
            <person name="Lutzoni F."/>
            <person name="Magnuson J."/>
            <person name="Mondo S."/>
            <person name="Nolan M."/>
            <person name="Ohm R."/>
            <person name="Pangilinan J."/>
            <person name="Park H.-J."/>
            <person name="Ramirez L."/>
            <person name="Alfaro M."/>
            <person name="Sun H."/>
            <person name="Tritt A."/>
            <person name="Yoshinaga Y."/>
            <person name="Zwiers L.-H."/>
            <person name="Turgeon B."/>
            <person name="Goodwin S."/>
            <person name="Spatafora J."/>
            <person name="Crous P."/>
            <person name="Grigoriev I."/>
        </authorList>
    </citation>
    <scope>NUCLEOTIDE SEQUENCE</scope>
    <source>
        <strain evidence="2">CBS 379.55</strain>
    </source>
</reference>
<dbReference type="GeneID" id="54551762"/>
<dbReference type="SUPFAM" id="SSF56112">
    <property type="entry name" value="Protein kinase-like (PK-like)"/>
    <property type="match status" value="1"/>
</dbReference>
<gene>
    <name evidence="2" type="ORF">EI97DRAFT_434258</name>
</gene>
<dbReference type="GO" id="GO:0005524">
    <property type="term" value="F:ATP binding"/>
    <property type="evidence" value="ECO:0007669"/>
    <property type="project" value="InterPro"/>
</dbReference>
<dbReference type="InterPro" id="IPR011009">
    <property type="entry name" value="Kinase-like_dom_sf"/>
</dbReference>
<dbReference type="RefSeq" id="XP_033652954.1">
    <property type="nucleotide sequence ID" value="XM_033798587.1"/>
</dbReference>
<dbReference type="Gene3D" id="1.10.510.10">
    <property type="entry name" value="Transferase(Phosphotransferase) domain 1"/>
    <property type="match status" value="1"/>
</dbReference>
<name>A0A6A6JGM2_WESOR</name>
<dbReference type="EMBL" id="ML986497">
    <property type="protein sequence ID" value="KAF2275415.1"/>
    <property type="molecule type" value="Genomic_DNA"/>
</dbReference>
<dbReference type="PROSITE" id="PS50011">
    <property type="entry name" value="PROTEIN_KINASE_DOM"/>
    <property type="match status" value="1"/>
</dbReference>